<dbReference type="OrthoDB" id="5678283at2"/>
<evidence type="ECO:0000259" key="1">
    <source>
        <dbReference type="Pfam" id="PF23571"/>
    </source>
</evidence>
<organism evidence="3 4">
    <name type="scientific">Saccharicrinis carchari</name>
    <dbReference type="NCBI Taxonomy" id="1168039"/>
    <lineage>
        <taxon>Bacteria</taxon>
        <taxon>Pseudomonadati</taxon>
        <taxon>Bacteroidota</taxon>
        <taxon>Bacteroidia</taxon>
        <taxon>Marinilabiliales</taxon>
        <taxon>Marinilabiliaceae</taxon>
        <taxon>Saccharicrinis</taxon>
    </lineage>
</organism>
<keyword evidence="4" id="KW-1185">Reference proteome</keyword>
<sequence>MPILNSIISLVNSRRLSQINHFKAHPEDVQKEQLMELVKKANATELGKKYDFASIKTIKDYQERVPVHKYEQTEALIERVKHGEKNVLWPGEIKWFAKSSGTTSSKSKFIPVSKESLECCHFRGGKDVLAIYNELYPENEMFRGKGLTLGGSQQLNQYNNDTFYGDLSAILIGNLPFWVDFIRTPDQSIALMDKWEEKLIKMTEATLNENVTSLTGVPSWFLVLIKHLLAHTGKQNLLEIWPKLELFIHGGINFDPYREQYQKLIPSDQMHYMETYNASEGFFAIQDDPSSHSMLLMLDYGIFYEFLPIDEWDKAHPKALTIEDVELETNYAIVISTNGGLWRYALGDTVKFTSKHPHKIVITGRTKHFINAFGEEVIIDNSDRAVKHACNRTNAVIKEYTAAPMYMSTDEKGRHQWIIEFEKKPDDLNLFAEELDKRLQEVNSDYEAKRYKNITLEAPKIEMARNNLFFDWLKKHGKLGGQNKVPRLSNNRDLMDELLQLNQNGAIN</sequence>
<dbReference type="Pfam" id="PF03321">
    <property type="entry name" value="GH3"/>
    <property type="match status" value="1"/>
</dbReference>
<dbReference type="EMBL" id="FXTB01000003">
    <property type="protein sequence ID" value="SMO62270.1"/>
    <property type="molecule type" value="Genomic_DNA"/>
</dbReference>
<feature type="domain" description="GH3 C-terminal" evidence="2">
    <location>
        <begin position="383"/>
        <end position="492"/>
    </location>
</feature>
<protein>
    <submittedName>
        <fullName evidence="3">GH3 auxin-responsive promoter</fullName>
    </submittedName>
</protein>
<reference evidence="3 4" key="1">
    <citation type="submission" date="2017-05" db="EMBL/GenBank/DDBJ databases">
        <authorList>
            <person name="Varghese N."/>
            <person name="Submissions S."/>
        </authorList>
    </citation>
    <scope>NUCLEOTIDE SEQUENCE [LARGE SCALE GENOMIC DNA]</scope>
    <source>
        <strain evidence="3 4">DSM 27040</strain>
    </source>
</reference>
<dbReference type="PANTHER" id="PTHR31901">
    <property type="entry name" value="GH3 DOMAIN-CONTAINING PROTEIN"/>
    <property type="match status" value="1"/>
</dbReference>
<evidence type="ECO:0000313" key="4">
    <source>
        <dbReference type="Proteomes" id="UP000319040"/>
    </source>
</evidence>
<gene>
    <name evidence="3" type="ORF">SAMN06265379_103418</name>
</gene>
<accession>A0A521CUD0</accession>
<dbReference type="InterPro" id="IPR055378">
    <property type="entry name" value="GH3_C"/>
</dbReference>
<proteinExistence type="predicted"/>
<dbReference type="Pfam" id="PF23571">
    <property type="entry name" value="GH3_M"/>
    <property type="match status" value="1"/>
</dbReference>
<dbReference type="Proteomes" id="UP000319040">
    <property type="component" value="Unassembled WGS sequence"/>
</dbReference>
<evidence type="ECO:0000259" key="2">
    <source>
        <dbReference type="Pfam" id="PF23572"/>
    </source>
</evidence>
<dbReference type="AlphaFoldDB" id="A0A521CUD0"/>
<dbReference type="Pfam" id="PF23572">
    <property type="entry name" value="GH3_C"/>
    <property type="match status" value="1"/>
</dbReference>
<feature type="domain" description="GH3 middle" evidence="1">
    <location>
        <begin position="296"/>
        <end position="359"/>
    </location>
</feature>
<name>A0A521CUD0_SACCC</name>
<dbReference type="InterPro" id="IPR055377">
    <property type="entry name" value="GH3_M"/>
</dbReference>
<dbReference type="RefSeq" id="WP_142533100.1">
    <property type="nucleotide sequence ID" value="NZ_FXTB01000003.1"/>
</dbReference>
<dbReference type="PANTHER" id="PTHR31901:SF9">
    <property type="entry name" value="GH3 DOMAIN-CONTAINING PROTEIN"/>
    <property type="match status" value="1"/>
</dbReference>
<dbReference type="InterPro" id="IPR004993">
    <property type="entry name" value="GH3"/>
</dbReference>
<evidence type="ECO:0000313" key="3">
    <source>
        <dbReference type="EMBL" id="SMO62270.1"/>
    </source>
</evidence>
<dbReference type="GO" id="GO:0016881">
    <property type="term" value="F:acid-amino acid ligase activity"/>
    <property type="evidence" value="ECO:0007669"/>
    <property type="project" value="TreeGrafter"/>
</dbReference>
<dbReference type="GO" id="GO:0005737">
    <property type="term" value="C:cytoplasm"/>
    <property type="evidence" value="ECO:0007669"/>
    <property type="project" value="TreeGrafter"/>
</dbReference>